<gene>
    <name evidence="1" type="ORF">LCGC14_1471950</name>
</gene>
<comment type="caution">
    <text evidence="1">The sequence shown here is derived from an EMBL/GenBank/DDBJ whole genome shotgun (WGS) entry which is preliminary data.</text>
</comment>
<proteinExistence type="predicted"/>
<name>A0A0F9JCS3_9ZZZZ</name>
<reference evidence="1" key="1">
    <citation type="journal article" date="2015" name="Nature">
        <title>Complex archaea that bridge the gap between prokaryotes and eukaryotes.</title>
        <authorList>
            <person name="Spang A."/>
            <person name="Saw J.H."/>
            <person name="Jorgensen S.L."/>
            <person name="Zaremba-Niedzwiedzka K."/>
            <person name="Martijn J."/>
            <person name="Lind A.E."/>
            <person name="van Eijk R."/>
            <person name="Schleper C."/>
            <person name="Guy L."/>
            <person name="Ettema T.J."/>
        </authorList>
    </citation>
    <scope>NUCLEOTIDE SEQUENCE</scope>
</reference>
<sequence length="89" mass="10558">MFCCINCSIPLEDGDSENKICIRCMNEEKAYKLDELNKWMDEEIVKIENDERYKYPPAQLDINGYLAIIQIEMKSRIRLLQEVKGRINK</sequence>
<protein>
    <submittedName>
        <fullName evidence="1">Uncharacterized protein</fullName>
    </submittedName>
</protein>
<evidence type="ECO:0000313" key="1">
    <source>
        <dbReference type="EMBL" id="KKM67348.1"/>
    </source>
</evidence>
<accession>A0A0F9JCS3</accession>
<dbReference type="EMBL" id="LAZR01010363">
    <property type="protein sequence ID" value="KKM67348.1"/>
    <property type="molecule type" value="Genomic_DNA"/>
</dbReference>
<organism evidence="1">
    <name type="scientific">marine sediment metagenome</name>
    <dbReference type="NCBI Taxonomy" id="412755"/>
    <lineage>
        <taxon>unclassified sequences</taxon>
        <taxon>metagenomes</taxon>
        <taxon>ecological metagenomes</taxon>
    </lineage>
</organism>
<dbReference type="AlphaFoldDB" id="A0A0F9JCS3"/>